<dbReference type="AlphaFoldDB" id="A0AAW0IJR4"/>
<reference evidence="1 2" key="1">
    <citation type="journal article" date="2018" name="Sci. Data">
        <title>The draft genome sequence of cork oak.</title>
        <authorList>
            <person name="Ramos A.M."/>
            <person name="Usie A."/>
            <person name="Barbosa P."/>
            <person name="Barros P.M."/>
            <person name="Capote T."/>
            <person name="Chaves I."/>
            <person name="Simoes F."/>
            <person name="Abreu I."/>
            <person name="Carrasquinho I."/>
            <person name="Faro C."/>
            <person name="Guimaraes J.B."/>
            <person name="Mendonca D."/>
            <person name="Nobrega F."/>
            <person name="Rodrigues L."/>
            <person name="Saibo N.J.M."/>
            <person name="Varela M.C."/>
            <person name="Egas C."/>
            <person name="Matos J."/>
            <person name="Miguel C.M."/>
            <person name="Oliveira M.M."/>
            <person name="Ricardo C.P."/>
            <person name="Goncalves S."/>
        </authorList>
    </citation>
    <scope>NUCLEOTIDE SEQUENCE [LARGE SCALE GENOMIC DNA]</scope>
    <source>
        <strain evidence="2">cv. HL8</strain>
    </source>
</reference>
<keyword evidence="2" id="KW-1185">Reference proteome</keyword>
<proteinExistence type="predicted"/>
<sequence>MTGTVTRQMIEMTTHKFPSRIMKSEEQKLTIMGAMEKIRDERPIIIFWGKDIRKSSSKLRDVMI</sequence>
<accession>A0AAW0IJR4</accession>
<evidence type="ECO:0000313" key="1">
    <source>
        <dbReference type="EMBL" id="KAK7814692.1"/>
    </source>
</evidence>
<name>A0AAW0IJR4_QUESU</name>
<dbReference type="Proteomes" id="UP000237347">
    <property type="component" value="Unassembled WGS sequence"/>
</dbReference>
<comment type="caution">
    <text evidence="1">The sequence shown here is derived from an EMBL/GenBank/DDBJ whole genome shotgun (WGS) entry which is preliminary data.</text>
</comment>
<organism evidence="1 2">
    <name type="scientific">Quercus suber</name>
    <name type="common">Cork oak</name>
    <dbReference type="NCBI Taxonomy" id="58331"/>
    <lineage>
        <taxon>Eukaryota</taxon>
        <taxon>Viridiplantae</taxon>
        <taxon>Streptophyta</taxon>
        <taxon>Embryophyta</taxon>
        <taxon>Tracheophyta</taxon>
        <taxon>Spermatophyta</taxon>
        <taxon>Magnoliopsida</taxon>
        <taxon>eudicotyledons</taxon>
        <taxon>Gunneridae</taxon>
        <taxon>Pentapetalae</taxon>
        <taxon>rosids</taxon>
        <taxon>fabids</taxon>
        <taxon>Fagales</taxon>
        <taxon>Fagaceae</taxon>
        <taxon>Quercus</taxon>
    </lineage>
</organism>
<protein>
    <submittedName>
        <fullName evidence="1">Uncharacterized protein</fullName>
    </submittedName>
</protein>
<evidence type="ECO:0000313" key="2">
    <source>
        <dbReference type="Proteomes" id="UP000237347"/>
    </source>
</evidence>
<gene>
    <name evidence="1" type="ORF">CFP56_002627</name>
</gene>
<dbReference type="EMBL" id="PKMF04001066">
    <property type="protein sequence ID" value="KAK7814692.1"/>
    <property type="molecule type" value="Genomic_DNA"/>
</dbReference>